<dbReference type="RefSeq" id="WP_179718089.1">
    <property type="nucleotide sequence ID" value="NZ_BAABFH010000001.1"/>
</dbReference>
<evidence type="ECO:0000313" key="2">
    <source>
        <dbReference type="Proteomes" id="UP000587002"/>
    </source>
</evidence>
<name>A0A853APS2_9PSEU</name>
<dbReference type="EMBL" id="JACCFJ010000001">
    <property type="protein sequence ID" value="NYI82361.1"/>
    <property type="molecule type" value="Genomic_DNA"/>
</dbReference>
<comment type="caution">
    <text evidence="1">The sequence shown here is derived from an EMBL/GenBank/DDBJ whole genome shotgun (WGS) entry which is preliminary data.</text>
</comment>
<dbReference type="Proteomes" id="UP000587002">
    <property type="component" value="Unassembled WGS sequence"/>
</dbReference>
<protein>
    <recommendedName>
        <fullName evidence="3">MFS transporter</fullName>
    </recommendedName>
</protein>
<dbReference type="InterPro" id="IPR036259">
    <property type="entry name" value="MFS_trans_sf"/>
</dbReference>
<dbReference type="AlphaFoldDB" id="A0A853APS2"/>
<gene>
    <name evidence="1" type="ORF">HNR68_000991</name>
</gene>
<accession>A0A853APS2</accession>
<reference evidence="1 2" key="1">
    <citation type="submission" date="2020-07" db="EMBL/GenBank/DDBJ databases">
        <title>Sequencing the genomes of 1000 actinobacteria strains.</title>
        <authorList>
            <person name="Klenk H.-P."/>
        </authorList>
    </citation>
    <scope>NUCLEOTIDE SEQUENCE [LARGE SCALE GENOMIC DNA]</scope>
    <source>
        <strain evidence="1 2">DSM 44065</strain>
    </source>
</reference>
<evidence type="ECO:0008006" key="3">
    <source>
        <dbReference type="Google" id="ProtNLM"/>
    </source>
</evidence>
<proteinExistence type="predicted"/>
<evidence type="ECO:0000313" key="1">
    <source>
        <dbReference type="EMBL" id="NYI82361.1"/>
    </source>
</evidence>
<sequence>MAWLADLVMGLGAGSWTVLSAANRQRLTPGPMMGRVTSAHRVLARGLVPLGAALAGPVAEATSERAVIVGAAVLTAAVALAAAPRPWRLRSG</sequence>
<keyword evidence="2" id="KW-1185">Reference proteome</keyword>
<dbReference type="SUPFAM" id="SSF103473">
    <property type="entry name" value="MFS general substrate transporter"/>
    <property type="match status" value="1"/>
</dbReference>
<organism evidence="1 2">
    <name type="scientific">Saccharopolyspora hordei</name>
    <dbReference type="NCBI Taxonomy" id="1838"/>
    <lineage>
        <taxon>Bacteria</taxon>
        <taxon>Bacillati</taxon>
        <taxon>Actinomycetota</taxon>
        <taxon>Actinomycetes</taxon>
        <taxon>Pseudonocardiales</taxon>
        <taxon>Pseudonocardiaceae</taxon>
        <taxon>Saccharopolyspora</taxon>
    </lineage>
</organism>